<organism evidence="6 7">
    <name type="scientific">Piloderma croceum (strain F 1598)</name>
    <dbReference type="NCBI Taxonomy" id="765440"/>
    <lineage>
        <taxon>Eukaryota</taxon>
        <taxon>Fungi</taxon>
        <taxon>Dikarya</taxon>
        <taxon>Basidiomycota</taxon>
        <taxon>Agaricomycotina</taxon>
        <taxon>Agaricomycetes</taxon>
        <taxon>Agaricomycetidae</taxon>
        <taxon>Atheliales</taxon>
        <taxon>Atheliaceae</taxon>
        <taxon>Piloderma</taxon>
    </lineage>
</organism>
<evidence type="ECO:0000313" key="6">
    <source>
        <dbReference type="EMBL" id="KIM72108.1"/>
    </source>
</evidence>
<dbReference type="HOGENOM" id="CLU_009665_20_0_1"/>
<reference evidence="7" key="2">
    <citation type="submission" date="2015-01" db="EMBL/GenBank/DDBJ databases">
        <title>Evolutionary Origins and Diversification of the Mycorrhizal Mutualists.</title>
        <authorList>
            <consortium name="DOE Joint Genome Institute"/>
            <consortium name="Mycorrhizal Genomics Consortium"/>
            <person name="Kohler A."/>
            <person name="Kuo A."/>
            <person name="Nagy L.G."/>
            <person name="Floudas D."/>
            <person name="Copeland A."/>
            <person name="Barry K.W."/>
            <person name="Cichocki N."/>
            <person name="Veneault-Fourrey C."/>
            <person name="LaButti K."/>
            <person name="Lindquist E.A."/>
            <person name="Lipzen A."/>
            <person name="Lundell T."/>
            <person name="Morin E."/>
            <person name="Murat C."/>
            <person name="Riley R."/>
            <person name="Ohm R."/>
            <person name="Sun H."/>
            <person name="Tunlid A."/>
            <person name="Henrissat B."/>
            <person name="Grigoriev I.V."/>
            <person name="Hibbett D.S."/>
            <person name="Martin F."/>
        </authorList>
    </citation>
    <scope>NUCLEOTIDE SEQUENCE [LARGE SCALE GENOMIC DNA]</scope>
    <source>
        <strain evidence="7">F 1598</strain>
    </source>
</reference>
<evidence type="ECO:0000256" key="3">
    <source>
        <dbReference type="ARBA" id="ARBA00022827"/>
    </source>
</evidence>
<evidence type="ECO:0000259" key="5">
    <source>
        <dbReference type="Pfam" id="PF01494"/>
    </source>
</evidence>
<dbReference type="Proteomes" id="UP000054166">
    <property type="component" value="Unassembled WGS sequence"/>
</dbReference>
<accession>A0A0C3AEC5</accession>
<keyword evidence="7" id="KW-1185">Reference proteome</keyword>
<dbReference type="PANTHER" id="PTHR43004">
    <property type="entry name" value="TRK SYSTEM POTASSIUM UPTAKE PROTEIN"/>
    <property type="match status" value="1"/>
</dbReference>
<sequence length="451" mass="49022">MSLPDRTTVLIVGAGPSGLACALSLINQGFRDFVIIDAVLEGENTSRALVIHAATLEALDTVQCAEPLIELGVKADEIRLRERTASIITMDFRHLANYTRYPFGLVLPQNTTERVLTEKLEGLGVKVFRPHTLTSMKTNSQNSNEVDASFNEGQIIQASYVVGADGAKSAVRQLAGIGFVDPDGDTEDHTNNLTQMVIADVTLSSHIPDDGPGMAVISPDSLFLFVPLTSSMIEYQGFNNVYRLICGVPVSSGPPPHAPPTPYLQDLINKYGPIELSSDSSANPNPIQISHTLWSSRFRTHSAAADRFFTRFGAAGDKSDANSGAVIFLVGDAAHIHSPAGGQGMNLGLRDSIFLGPMLVQHINQSRESQPTSDPDVILWKFASVRRKRALAVIHMTKVMLSAMGTPAASKWFWWFPVSFGTIRNTILRILGRFAFLRRIAAWRVSGLGVR</sequence>
<dbReference type="Gene3D" id="3.50.50.60">
    <property type="entry name" value="FAD/NAD(P)-binding domain"/>
    <property type="match status" value="2"/>
</dbReference>
<dbReference type="EMBL" id="KN833163">
    <property type="protein sequence ID" value="KIM72108.1"/>
    <property type="molecule type" value="Genomic_DNA"/>
</dbReference>
<dbReference type="InParanoid" id="A0A0C3AEC5"/>
<dbReference type="OrthoDB" id="10016252at2759"/>
<dbReference type="PROSITE" id="PS51257">
    <property type="entry name" value="PROKAR_LIPOPROTEIN"/>
    <property type="match status" value="1"/>
</dbReference>
<dbReference type="STRING" id="765440.A0A0C3AEC5"/>
<evidence type="ECO:0000256" key="4">
    <source>
        <dbReference type="ARBA" id="ARBA00023002"/>
    </source>
</evidence>
<evidence type="ECO:0000313" key="7">
    <source>
        <dbReference type="Proteomes" id="UP000054166"/>
    </source>
</evidence>
<reference evidence="6 7" key="1">
    <citation type="submission" date="2014-04" db="EMBL/GenBank/DDBJ databases">
        <authorList>
            <consortium name="DOE Joint Genome Institute"/>
            <person name="Kuo A."/>
            <person name="Tarkka M."/>
            <person name="Buscot F."/>
            <person name="Kohler A."/>
            <person name="Nagy L.G."/>
            <person name="Floudas D."/>
            <person name="Copeland A."/>
            <person name="Barry K.W."/>
            <person name="Cichocki N."/>
            <person name="Veneault-Fourrey C."/>
            <person name="LaButti K."/>
            <person name="Lindquist E.A."/>
            <person name="Lipzen A."/>
            <person name="Lundell T."/>
            <person name="Morin E."/>
            <person name="Murat C."/>
            <person name="Sun H."/>
            <person name="Tunlid A."/>
            <person name="Henrissat B."/>
            <person name="Grigoriev I.V."/>
            <person name="Hibbett D.S."/>
            <person name="Martin F."/>
            <person name="Nordberg H.P."/>
            <person name="Cantor M.N."/>
            <person name="Hua S.X."/>
        </authorList>
    </citation>
    <scope>NUCLEOTIDE SEQUENCE [LARGE SCALE GENOMIC DNA]</scope>
    <source>
        <strain evidence="6 7">F 1598</strain>
    </source>
</reference>
<dbReference type="SUPFAM" id="SSF51905">
    <property type="entry name" value="FAD/NAD(P)-binding domain"/>
    <property type="match status" value="1"/>
</dbReference>
<gene>
    <name evidence="6" type="ORF">PILCRDRAFT_829987</name>
</gene>
<dbReference type="GO" id="GO:0016709">
    <property type="term" value="F:oxidoreductase activity, acting on paired donors, with incorporation or reduction of molecular oxygen, NAD(P)H as one donor, and incorporation of one atom of oxygen"/>
    <property type="evidence" value="ECO:0007669"/>
    <property type="project" value="UniProtKB-ARBA"/>
</dbReference>
<protein>
    <recommendedName>
        <fullName evidence="5">FAD-binding domain-containing protein</fullName>
    </recommendedName>
</protein>
<proteinExistence type="predicted"/>
<dbReference type="AlphaFoldDB" id="A0A0C3AEC5"/>
<dbReference type="Pfam" id="PF01494">
    <property type="entry name" value="FAD_binding_3"/>
    <property type="match status" value="2"/>
</dbReference>
<evidence type="ECO:0000256" key="1">
    <source>
        <dbReference type="ARBA" id="ARBA00001974"/>
    </source>
</evidence>
<feature type="domain" description="FAD-binding" evidence="5">
    <location>
        <begin position="326"/>
        <end position="367"/>
    </location>
</feature>
<keyword evidence="2" id="KW-0285">Flavoprotein</keyword>
<dbReference type="InterPro" id="IPR050641">
    <property type="entry name" value="RIFMO-like"/>
</dbReference>
<dbReference type="PRINTS" id="PR00420">
    <property type="entry name" value="RNGMNOXGNASE"/>
</dbReference>
<feature type="domain" description="FAD-binding" evidence="5">
    <location>
        <begin position="6"/>
        <end position="211"/>
    </location>
</feature>
<dbReference type="PANTHER" id="PTHR43004:SF19">
    <property type="entry name" value="BINDING MONOOXYGENASE, PUTATIVE (JCVI)-RELATED"/>
    <property type="match status" value="1"/>
</dbReference>
<comment type="cofactor">
    <cofactor evidence="1">
        <name>FAD</name>
        <dbReference type="ChEBI" id="CHEBI:57692"/>
    </cofactor>
</comment>
<dbReference type="InterPro" id="IPR002938">
    <property type="entry name" value="FAD-bd"/>
</dbReference>
<keyword evidence="4" id="KW-0560">Oxidoreductase</keyword>
<dbReference type="GO" id="GO:0071949">
    <property type="term" value="F:FAD binding"/>
    <property type="evidence" value="ECO:0007669"/>
    <property type="project" value="InterPro"/>
</dbReference>
<name>A0A0C3AEC5_PILCF</name>
<keyword evidence="3" id="KW-0274">FAD</keyword>
<evidence type="ECO:0000256" key="2">
    <source>
        <dbReference type="ARBA" id="ARBA00022630"/>
    </source>
</evidence>
<dbReference type="InterPro" id="IPR036188">
    <property type="entry name" value="FAD/NAD-bd_sf"/>
</dbReference>